<sequence length="127" mass="14185">MTVLELVRLQTGKQGTFGVLKVNKEIFCATLEPPDRGNEPFKSSVPTGQYEVEAYGQTYKIMDVPGRTRILFHPGNKVTDTKGCILVGETFGKLQGDRAILNSGRTFGRFREALRDDKASLTIREVY</sequence>
<reference evidence="2" key="1">
    <citation type="submission" date="2020-03" db="EMBL/GenBank/DDBJ databases">
        <title>The deep terrestrial virosphere.</title>
        <authorList>
            <person name="Holmfeldt K."/>
            <person name="Nilsson E."/>
            <person name="Simone D."/>
            <person name="Lopez-Fernandez M."/>
            <person name="Wu X."/>
            <person name="de Brujin I."/>
            <person name="Lundin D."/>
            <person name="Andersson A."/>
            <person name="Bertilsson S."/>
            <person name="Dopson M."/>
        </authorList>
    </citation>
    <scope>NUCLEOTIDE SEQUENCE</scope>
    <source>
        <strain evidence="2">MM415A01388</strain>
    </source>
</reference>
<accession>A0A6M3K5E4</accession>
<feature type="domain" description="DUF5675" evidence="1">
    <location>
        <begin position="6"/>
        <end position="115"/>
    </location>
</feature>
<evidence type="ECO:0000313" key="2">
    <source>
        <dbReference type="EMBL" id="QJA76958.1"/>
    </source>
</evidence>
<gene>
    <name evidence="2" type="ORF">MM415A01388_0002</name>
</gene>
<organism evidence="2">
    <name type="scientific">viral metagenome</name>
    <dbReference type="NCBI Taxonomy" id="1070528"/>
    <lineage>
        <taxon>unclassified sequences</taxon>
        <taxon>metagenomes</taxon>
        <taxon>organismal metagenomes</taxon>
    </lineage>
</organism>
<evidence type="ECO:0000259" key="1">
    <source>
        <dbReference type="Pfam" id="PF18925"/>
    </source>
</evidence>
<dbReference type="AlphaFoldDB" id="A0A6M3K5E4"/>
<protein>
    <recommendedName>
        <fullName evidence="1">DUF5675 domain-containing protein</fullName>
    </recommendedName>
</protein>
<proteinExistence type="predicted"/>
<dbReference type="EMBL" id="MT142255">
    <property type="protein sequence ID" value="QJA76958.1"/>
    <property type="molecule type" value="Genomic_DNA"/>
</dbReference>
<dbReference type="Pfam" id="PF18925">
    <property type="entry name" value="DUF5675"/>
    <property type="match status" value="1"/>
</dbReference>
<name>A0A6M3K5E4_9ZZZZ</name>
<dbReference type="InterPro" id="IPR043732">
    <property type="entry name" value="DUF5675"/>
</dbReference>